<evidence type="ECO:0000313" key="2">
    <source>
        <dbReference type="Proteomes" id="UP000701853"/>
    </source>
</evidence>
<evidence type="ECO:0000313" key="1">
    <source>
        <dbReference type="EMBL" id="KAG8474257.1"/>
    </source>
</evidence>
<gene>
    <name evidence="1" type="ORF">CXB51_034168</name>
</gene>
<dbReference type="EMBL" id="JAHUZN010000012">
    <property type="protein sequence ID" value="KAG8474257.1"/>
    <property type="molecule type" value="Genomic_DNA"/>
</dbReference>
<proteinExistence type="predicted"/>
<keyword evidence="2" id="KW-1185">Reference proteome</keyword>
<comment type="caution">
    <text evidence="1">The sequence shown here is derived from an EMBL/GenBank/DDBJ whole genome shotgun (WGS) entry which is preliminary data.</text>
</comment>
<organism evidence="1 2">
    <name type="scientific">Gossypium anomalum</name>
    <dbReference type="NCBI Taxonomy" id="47600"/>
    <lineage>
        <taxon>Eukaryota</taxon>
        <taxon>Viridiplantae</taxon>
        <taxon>Streptophyta</taxon>
        <taxon>Embryophyta</taxon>
        <taxon>Tracheophyta</taxon>
        <taxon>Spermatophyta</taxon>
        <taxon>Magnoliopsida</taxon>
        <taxon>eudicotyledons</taxon>
        <taxon>Gunneridae</taxon>
        <taxon>Pentapetalae</taxon>
        <taxon>rosids</taxon>
        <taxon>malvids</taxon>
        <taxon>Malvales</taxon>
        <taxon>Malvaceae</taxon>
        <taxon>Malvoideae</taxon>
        <taxon>Gossypium</taxon>
    </lineage>
</organism>
<name>A0A8J5Y3S4_9ROSI</name>
<reference evidence="1 2" key="1">
    <citation type="journal article" date="2021" name="bioRxiv">
        <title>The Gossypium anomalum genome as a resource for cotton improvement and evolutionary analysis of hybrid incompatibility.</title>
        <authorList>
            <person name="Grover C.E."/>
            <person name="Yuan D."/>
            <person name="Arick M.A."/>
            <person name="Miller E.R."/>
            <person name="Hu G."/>
            <person name="Peterson D.G."/>
            <person name="Wendel J.F."/>
            <person name="Udall J.A."/>
        </authorList>
    </citation>
    <scope>NUCLEOTIDE SEQUENCE [LARGE SCALE GENOMIC DNA]</scope>
    <source>
        <strain evidence="1">JFW-Udall</strain>
        <tissue evidence="1">Leaf</tissue>
    </source>
</reference>
<sequence>MFAKQVWLRLNYQLLVLVVDSSFNEWLSWLFEKLASNKKDEITITIWRAEHGRSDYLHQRLWEGTSRFIVNAATPQAKRNDMLESRSSGLEGHIMGLGFRVHNLVKSSVMVEATALLHGIQFA</sequence>
<dbReference type="AlphaFoldDB" id="A0A8J5Y3S4"/>
<dbReference type="Proteomes" id="UP000701853">
    <property type="component" value="Chromosome 12"/>
</dbReference>
<accession>A0A8J5Y3S4</accession>
<protein>
    <submittedName>
        <fullName evidence="1">Uncharacterized protein</fullName>
    </submittedName>
</protein>